<evidence type="ECO:0000313" key="3">
    <source>
        <dbReference type="EMBL" id="EFG74727.1"/>
    </source>
</evidence>
<organism evidence="3 4">
    <name type="scientific">Mycobacterium parascrofulaceum ATCC BAA-614</name>
    <dbReference type="NCBI Taxonomy" id="525368"/>
    <lineage>
        <taxon>Bacteria</taxon>
        <taxon>Bacillati</taxon>
        <taxon>Actinomycetota</taxon>
        <taxon>Actinomycetes</taxon>
        <taxon>Mycobacteriales</taxon>
        <taxon>Mycobacteriaceae</taxon>
        <taxon>Mycobacterium</taxon>
        <taxon>Mycobacterium simiae complex</taxon>
    </lineage>
</organism>
<feature type="region of interest" description="Disordered" evidence="1">
    <location>
        <begin position="96"/>
        <end position="128"/>
    </location>
</feature>
<accession>D5PGM3</accession>
<evidence type="ECO:0008006" key="5">
    <source>
        <dbReference type="Google" id="ProtNLM"/>
    </source>
</evidence>
<proteinExistence type="predicted"/>
<feature type="region of interest" description="Disordered" evidence="1">
    <location>
        <begin position="1"/>
        <end position="23"/>
    </location>
</feature>
<sequence length="153" mass="17201">MPIVPLGTGTDPSANSSDPNRERYLQGVSTTRRRRPALIALVIVAACGCLALGWWQWTRFQSVSGTFQNLGYALQWPLFAWFCVYAYRKYVRYEEMPPEPEQDAAQTEIPAGLLPERPAPAHQPSDDPALAQYNAYLAELARQDTEKQNRTTA</sequence>
<keyword evidence="2" id="KW-0472">Membrane</keyword>
<dbReference type="AlphaFoldDB" id="D5PGM3"/>
<evidence type="ECO:0000256" key="2">
    <source>
        <dbReference type="SAM" id="Phobius"/>
    </source>
</evidence>
<comment type="caution">
    <text evidence="3">The sequence shown here is derived from an EMBL/GenBank/DDBJ whole genome shotgun (WGS) entry which is preliminary data.</text>
</comment>
<keyword evidence="2" id="KW-1133">Transmembrane helix</keyword>
<dbReference type="eggNOG" id="COG1566">
    <property type="taxonomic scope" value="Bacteria"/>
</dbReference>
<dbReference type="HOGENOM" id="CLU_122754_0_0_11"/>
<gene>
    <name evidence="3" type="ORF">HMPREF0591_5317</name>
</gene>
<feature type="transmembrane region" description="Helical" evidence="2">
    <location>
        <begin position="37"/>
        <end position="57"/>
    </location>
</feature>
<protein>
    <recommendedName>
        <fullName evidence="5">Lipoprotein LprD</fullName>
    </recommendedName>
</protein>
<evidence type="ECO:0000256" key="1">
    <source>
        <dbReference type="SAM" id="MobiDB-lite"/>
    </source>
</evidence>
<dbReference type="Proteomes" id="UP000003653">
    <property type="component" value="Unassembled WGS sequence"/>
</dbReference>
<evidence type="ECO:0000313" key="4">
    <source>
        <dbReference type="Proteomes" id="UP000003653"/>
    </source>
</evidence>
<reference evidence="3 4" key="1">
    <citation type="submission" date="2010-04" db="EMBL/GenBank/DDBJ databases">
        <authorList>
            <person name="Muzny D."/>
            <person name="Qin X."/>
            <person name="Deng J."/>
            <person name="Jiang H."/>
            <person name="Liu Y."/>
            <person name="Qu J."/>
            <person name="Song X.-Z."/>
            <person name="Zhang L."/>
            <person name="Thornton R."/>
            <person name="Coyle M."/>
            <person name="Francisco L."/>
            <person name="Jackson L."/>
            <person name="Javaid M."/>
            <person name="Korchina V."/>
            <person name="Kovar C."/>
            <person name="Mata R."/>
            <person name="Mathew T."/>
            <person name="Ngo R."/>
            <person name="Nguyen L."/>
            <person name="Nguyen N."/>
            <person name="Okwuonu G."/>
            <person name="Ongeri F."/>
            <person name="Pham C."/>
            <person name="Simmons D."/>
            <person name="Wilczek-Boney K."/>
            <person name="Hale W."/>
            <person name="Jakkamsetti A."/>
            <person name="Pham P."/>
            <person name="Ruth R."/>
            <person name="San Lucas F."/>
            <person name="Warren J."/>
            <person name="Zhang J."/>
            <person name="Zhao Z."/>
            <person name="Zhou C."/>
            <person name="Zhu D."/>
            <person name="Lee S."/>
            <person name="Bess C."/>
            <person name="Blankenburg K."/>
            <person name="Forbes L."/>
            <person name="Fu Q."/>
            <person name="Gubbala S."/>
            <person name="Hirani K."/>
            <person name="Jayaseelan J.C."/>
            <person name="Lara F."/>
            <person name="Munidasa M."/>
            <person name="Palculict T."/>
            <person name="Patil S."/>
            <person name="Pu L.-L."/>
            <person name="Saada N."/>
            <person name="Tang L."/>
            <person name="Weissenberger G."/>
            <person name="Zhu Y."/>
            <person name="Hemphill L."/>
            <person name="Shang Y."/>
            <person name="Youmans B."/>
            <person name="Ayvaz T."/>
            <person name="Ross M."/>
            <person name="Santibanez J."/>
            <person name="Aqrawi P."/>
            <person name="Gross S."/>
            <person name="Joshi V."/>
            <person name="Fowler G."/>
            <person name="Nazareth L."/>
            <person name="Reid J."/>
            <person name="Worley K."/>
            <person name="Petrosino J."/>
            <person name="Highlander S."/>
            <person name="Gibbs R."/>
        </authorList>
    </citation>
    <scope>NUCLEOTIDE SEQUENCE [LARGE SCALE GENOMIC DNA]</scope>
    <source>
        <strain evidence="3 4">ATCC BAA-614</strain>
    </source>
</reference>
<dbReference type="EMBL" id="ADNV01000351">
    <property type="protein sequence ID" value="EFG74727.1"/>
    <property type="molecule type" value="Genomic_DNA"/>
</dbReference>
<keyword evidence="2" id="KW-0812">Transmembrane</keyword>
<feature type="transmembrane region" description="Helical" evidence="2">
    <location>
        <begin position="69"/>
        <end position="87"/>
    </location>
</feature>
<keyword evidence="4" id="KW-1185">Reference proteome</keyword>
<name>D5PGM3_9MYCO</name>